<evidence type="ECO:0000313" key="2">
    <source>
        <dbReference type="EMBL" id="GIY35752.1"/>
    </source>
</evidence>
<comment type="caution">
    <text evidence="2">The sequence shown here is derived from an EMBL/GenBank/DDBJ whole genome shotgun (WGS) entry which is preliminary data.</text>
</comment>
<name>A0AAV4SQL6_9ARAC</name>
<dbReference type="AlphaFoldDB" id="A0AAV4SQL6"/>
<gene>
    <name evidence="2" type="ORF">CDAR_27711</name>
</gene>
<reference evidence="2 3" key="1">
    <citation type="submission" date="2021-06" db="EMBL/GenBank/DDBJ databases">
        <title>Caerostris darwini draft genome.</title>
        <authorList>
            <person name="Kono N."/>
            <person name="Arakawa K."/>
        </authorList>
    </citation>
    <scope>NUCLEOTIDE SEQUENCE [LARGE SCALE GENOMIC DNA]</scope>
</reference>
<dbReference type="Proteomes" id="UP001054837">
    <property type="component" value="Unassembled WGS sequence"/>
</dbReference>
<sequence length="89" mass="9753">MGLLNSMQDVPNALQKRNHLREGDGGAIWGRSNPSRCLRKEQKEVVGEGDKRRGTADCNGCYEVHEHAGTHAGVLHTRGFVCMPFCCGT</sequence>
<keyword evidence="3" id="KW-1185">Reference proteome</keyword>
<protein>
    <submittedName>
        <fullName evidence="2">Uncharacterized protein</fullName>
    </submittedName>
</protein>
<evidence type="ECO:0000313" key="3">
    <source>
        <dbReference type="Proteomes" id="UP001054837"/>
    </source>
</evidence>
<dbReference type="EMBL" id="BPLQ01008198">
    <property type="protein sequence ID" value="GIY35752.1"/>
    <property type="molecule type" value="Genomic_DNA"/>
</dbReference>
<organism evidence="2 3">
    <name type="scientific">Caerostris darwini</name>
    <dbReference type="NCBI Taxonomy" id="1538125"/>
    <lineage>
        <taxon>Eukaryota</taxon>
        <taxon>Metazoa</taxon>
        <taxon>Ecdysozoa</taxon>
        <taxon>Arthropoda</taxon>
        <taxon>Chelicerata</taxon>
        <taxon>Arachnida</taxon>
        <taxon>Araneae</taxon>
        <taxon>Araneomorphae</taxon>
        <taxon>Entelegynae</taxon>
        <taxon>Araneoidea</taxon>
        <taxon>Araneidae</taxon>
        <taxon>Caerostris</taxon>
    </lineage>
</organism>
<accession>A0AAV4SQL6</accession>
<evidence type="ECO:0000256" key="1">
    <source>
        <dbReference type="SAM" id="MobiDB-lite"/>
    </source>
</evidence>
<proteinExistence type="predicted"/>
<feature type="region of interest" description="Disordered" evidence="1">
    <location>
        <begin position="1"/>
        <end position="27"/>
    </location>
</feature>